<dbReference type="PANTHER" id="PTHR11017">
    <property type="entry name" value="LEUCINE-RICH REPEAT-CONTAINING PROTEIN"/>
    <property type="match status" value="1"/>
</dbReference>
<protein>
    <recommendedName>
        <fullName evidence="5">TIR domain-containing protein</fullName>
    </recommendedName>
</protein>
<dbReference type="AlphaFoldDB" id="A0AAN7EZY6"/>
<dbReference type="SUPFAM" id="SSF52200">
    <property type="entry name" value="Toll/Interleukin receptor TIR domain"/>
    <property type="match status" value="1"/>
</dbReference>
<sequence length="933" mass="107567">MAFPINQGFSFSSSTRQWNYDVFLSFKGEDTRNGFTGNLYHGLCDKGINTFIDNDLQRGEKISEELRKAIRSSRISIIIFSQNYAFSTWCLEELVEILNCKLNGQWVVPVFYKVDPSEVCKQEKGDFKVALAEQENKFKNNIEKVQRWRTALNEAASLSGWHYKDGDLEYKFIERIIEYILYTKLSGRQLFVAKYPIGVNSRAKDIESLLDIKVNDVRMVGILGLGGIGKTTIAKAVYNIIAEHFEGSCFLENVRENSGTNNGIMQLQENLLFNILRGKHWKVESVAHGTNMIRERLQSKRVLLILDDVHKSKQIENMFGNFDWFFLGSRVLITTRDAHLLATLKVYATYEVKKLVKHEALELFNQHAFQGNKHEKDYFELANQVIQYAKGLPLALTIIGSDLCGRPKSEWESAIHQYREILEGDIHEILKVSYDGLRPTEKDIFLDIACFFKGRNKDNVVNILNARNLCPRVGISNLVNKCLITIGSNDILGMHDLVQQMGREIVQQESPEILTKRSRLWHYEDALKVLTRRKGSNKIRGIMLHSPNPITVQLYTKAFKKMENLKFLMVSNVLISKELKYLPNGLKLLEWDQYPFSLPSNFCPQELVVLKMSHSCIRLEKLFKQGFLFKNLKSIKLCECSSIRILPDLYTPNLEELNIRYCKNLIEVHEAIGSLDKLKRWNLKGCKKLQILPSNFRLKSLEYIELRDCISLETLPNLCAPDLRTLKIIGCKNLIEVHEAFGSLDKLVNWVFHDCKKLQILPTTLRLKSLETLRLDQCVSLEKFPNIHPEFKCNFLSFVDSIIKEWPLSLGYLFSRLTNLCLNNCQNDFLVSISRCKFMNLRLLQIWKCDGNIIESHILMKPDSFPSLKHLSLHDSNIVTIPRSISKFTKLEELIMLPQSIERVNASGCTSLDLRSSCRLLNQVSSLPLFLYM</sequence>
<organism evidence="6 7">
    <name type="scientific">Quercus rubra</name>
    <name type="common">Northern red oak</name>
    <name type="synonym">Quercus borealis</name>
    <dbReference type="NCBI Taxonomy" id="3512"/>
    <lineage>
        <taxon>Eukaryota</taxon>
        <taxon>Viridiplantae</taxon>
        <taxon>Streptophyta</taxon>
        <taxon>Embryophyta</taxon>
        <taxon>Tracheophyta</taxon>
        <taxon>Spermatophyta</taxon>
        <taxon>Magnoliopsida</taxon>
        <taxon>eudicotyledons</taxon>
        <taxon>Gunneridae</taxon>
        <taxon>Pentapetalae</taxon>
        <taxon>rosids</taxon>
        <taxon>fabids</taxon>
        <taxon>Fagales</taxon>
        <taxon>Fagaceae</taxon>
        <taxon>Quercus</taxon>
    </lineage>
</organism>
<dbReference type="GO" id="GO:0043531">
    <property type="term" value="F:ADP binding"/>
    <property type="evidence" value="ECO:0007669"/>
    <property type="project" value="InterPro"/>
</dbReference>
<name>A0AAN7EZY6_QUERU</name>
<dbReference type="SUPFAM" id="SSF52058">
    <property type="entry name" value="L domain-like"/>
    <property type="match status" value="1"/>
</dbReference>
<dbReference type="InterPro" id="IPR044974">
    <property type="entry name" value="Disease_R_plants"/>
</dbReference>
<dbReference type="Pfam" id="PF01582">
    <property type="entry name" value="TIR"/>
    <property type="match status" value="1"/>
</dbReference>
<dbReference type="Gene3D" id="3.80.10.10">
    <property type="entry name" value="Ribonuclease Inhibitor"/>
    <property type="match status" value="3"/>
</dbReference>
<proteinExistence type="predicted"/>
<dbReference type="PANTHER" id="PTHR11017:SF568">
    <property type="entry name" value="ADP-RIBOSYL CYCLASE_CYCLIC ADP-RIBOSE HYDROLASE"/>
    <property type="match status" value="1"/>
</dbReference>
<keyword evidence="4" id="KW-0520">NAD</keyword>
<dbReference type="InterPro" id="IPR035897">
    <property type="entry name" value="Toll_tir_struct_dom_sf"/>
</dbReference>
<dbReference type="InterPro" id="IPR027417">
    <property type="entry name" value="P-loop_NTPase"/>
</dbReference>
<dbReference type="InterPro" id="IPR000157">
    <property type="entry name" value="TIR_dom"/>
</dbReference>
<dbReference type="PROSITE" id="PS50104">
    <property type="entry name" value="TIR"/>
    <property type="match status" value="1"/>
</dbReference>
<dbReference type="Gene3D" id="3.40.50.10140">
    <property type="entry name" value="Toll/interleukin-1 receptor homology (TIR) domain"/>
    <property type="match status" value="1"/>
</dbReference>
<reference evidence="6 7" key="1">
    <citation type="journal article" date="2023" name="G3 (Bethesda)">
        <title>A haplotype-resolved chromosome-scale genome for Quercus rubra L. provides insights into the genetics of adaptive traits for red oak species.</title>
        <authorList>
            <person name="Kapoor B."/>
            <person name="Jenkins J."/>
            <person name="Schmutz J."/>
            <person name="Zhebentyayeva T."/>
            <person name="Kuelheim C."/>
            <person name="Coggeshall M."/>
            <person name="Heim C."/>
            <person name="Lasky J.R."/>
            <person name="Leites L."/>
            <person name="Islam-Faridi N."/>
            <person name="Romero-Severson J."/>
            <person name="DeLeo V.L."/>
            <person name="Lucas S.M."/>
            <person name="Lazic D."/>
            <person name="Gailing O."/>
            <person name="Carlson J."/>
            <person name="Staton M."/>
        </authorList>
    </citation>
    <scope>NUCLEOTIDE SEQUENCE [LARGE SCALE GENOMIC DNA]</scope>
    <source>
        <strain evidence="6">Pseudo-F2</strain>
    </source>
</reference>
<keyword evidence="1" id="KW-0433">Leucine-rich repeat</keyword>
<evidence type="ECO:0000259" key="5">
    <source>
        <dbReference type="PROSITE" id="PS50104"/>
    </source>
</evidence>
<evidence type="ECO:0000313" key="6">
    <source>
        <dbReference type="EMBL" id="KAK4583321.1"/>
    </source>
</evidence>
<evidence type="ECO:0000313" key="7">
    <source>
        <dbReference type="Proteomes" id="UP001324115"/>
    </source>
</evidence>
<evidence type="ECO:0000256" key="2">
    <source>
        <dbReference type="ARBA" id="ARBA00022737"/>
    </source>
</evidence>
<dbReference type="SUPFAM" id="SSF46785">
    <property type="entry name" value="Winged helix' DNA-binding domain"/>
    <property type="match status" value="1"/>
</dbReference>
<dbReference type="InterPro" id="IPR058192">
    <property type="entry name" value="WHD_ROQ1-like"/>
</dbReference>
<evidence type="ECO:0000256" key="4">
    <source>
        <dbReference type="ARBA" id="ARBA00023027"/>
    </source>
</evidence>
<dbReference type="GO" id="GO:0007165">
    <property type="term" value="P:signal transduction"/>
    <property type="evidence" value="ECO:0007669"/>
    <property type="project" value="InterPro"/>
</dbReference>
<keyword evidence="3" id="KW-0611">Plant defense</keyword>
<dbReference type="SUPFAM" id="SSF52540">
    <property type="entry name" value="P-loop containing nucleoside triphosphate hydrolases"/>
    <property type="match status" value="1"/>
</dbReference>
<comment type="caution">
    <text evidence="6">The sequence shown here is derived from an EMBL/GenBank/DDBJ whole genome shotgun (WGS) entry which is preliminary data.</text>
</comment>
<keyword evidence="7" id="KW-1185">Reference proteome</keyword>
<dbReference type="InterPro" id="IPR002182">
    <property type="entry name" value="NB-ARC"/>
</dbReference>
<dbReference type="Pfam" id="PF23282">
    <property type="entry name" value="WHD_ROQ1"/>
    <property type="match status" value="1"/>
</dbReference>
<dbReference type="Proteomes" id="UP001324115">
    <property type="component" value="Unassembled WGS sequence"/>
</dbReference>
<dbReference type="Pfam" id="PF00931">
    <property type="entry name" value="NB-ARC"/>
    <property type="match status" value="1"/>
</dbReference>
<dbReference type="FunFam" id="3.40.50.10140:FF:000007">
    <property type="entry name" value="Disease resistance protein (TIR-NBS-LRR class)"/>
    <property type="match status" value="1"/>
</dbReference>
<gene>
    <name evidence="6" type="ORF">RGQ29_026194</name>
</gene>
<dbReference type="SMART" id="SM00255">
    <property type="entry name" value="TIR"/>
    <property type="match status" value="1"/>
</dbReference>
<dbReference type="InterPro" id="IPR042197">
    <property type="entry name" value="Apaf_helical"/>
</dbReference>
<dbReference type="InterPro" id="IPR036390">
    <property type="entry name" value="WH_DNA-bd_sf"/>
</dbReference>
<feature type="domain" description="TIR" evidence="5">
    <location>
        <begin position="18"/>
        <end position="180"/>
    </location>
</feature>
<dbReference type="Gene3D" id="1.10.8.430">
    <property type="entry name" value="Helical domain of apoptotic protease-activating factors"/>
    <property type="match status" value="1"/>
</dbReference>
<evidence type="ECO:0000256" key="1">
    <source>
        <dbReference type="ARBA" id="ARBA00022614"/>
    </source>
</evidence>
<dbReference type="GO" id="GO:0006952">
    <property type="term" value="P:defense response"/>
    <property type="evidence" value="ECO:0007669"/>
    <property type="project" value="UniProtKB-KW"/>
</dbReference>
<dbReference type="InterPro" id="IPR032675">
    <property type="entry name" value="LRR_dom_sf"/>
</dbReference>
<dbReference type="PRINTS" id="PR00364">
    <property type="entry name" value="DISEASERSIST"/>
</dbReference>
<dbReference type="EMBL" id="JAXUIC010000007">
    <property type="protein sequence ID" value="KAK4583321.1"/>
    <property type="molecule type" value="Genomic_DNA"/>
</dbReference>
<evidence type="ECO:0000256" key="3">
    <source>
        <dbReference type="ARBA" id="ARBA00022821"/>
    </source>
</evidence>
<keyword evidence="2" id="KW-0677">Repeat</keyword>
<dbReference type="Gene3D" id="3.40.50.300">
    <property type="entry name" value="P-loop containing nucleotide triphosphate hydrolases"/>
    <property type="match status" value="1"/>
</dbReference>
<accession>A0AAN7EZY6</accession>